<protein>
    <submittedName>
        <fullName evidence="7">ABC transporter permease</fullName>
    </submittedName>
</protein>
<organism evidence="7 8">
    <name type="scientific">Pseudoalteromonas luteoviolacea</name>
    <dbReference type="NCBI Taxonomy" id="43657"/>
    <lineage>
        <taxon>Bacteria</taxon>
        <taxon>Pseudomonadati</taxon>
        <taxon>Pseudomonadota</taxon>
        <taxon>Gammaproteobacteria</taxon>
        <taxon>Alteromonadales</taxon>
        <taxon>Pseudoalteromonadaceae</taxon>
        <taxon>Pseudoalteromonas</taxon>
    </lineage>
</organism>
<dbReference type="EMBL" id="JWIC01000005">
    <property type="protein sequence ID" value="KID57382.1"/>
    <property type="molecule type" value="Genomic_DNA"/>
</dbReference>
<dbReference type="RefSeq" id="WP_039609153.1">
    <property type="nucleotide sequence ID" value="NZ_JWIC01000005.1"/>
</dbReference>
<reference evidence="7 8" key="1">
    <citation type="submission" date="2014-12" db="EMBL/GenBank/DDBJ databases">
        <title>Draft Genome Sequence of Pseudoalteromonas luteoviolacea HI1.</title>
        <authorList>
            <person name="Asahina A.Y."/>
            <person name="Hadfield M.G."/>
        </authorList>
    </citation>
    <scope>NUCLEOTIDE SEQUENCE [LARGE SCALE GENOMIC DNA]</scope>
    <source>
        <strain evidence="7 8">HI1</strain>
    </source>
</reference>
<evidence type="ECO:0000313" key="7">
    <source>
        <dbReference type="EMBL" id="KID57382.1"/>
    </source>
</evidence>
<sequence>MSNQNSISLFSVVSLSPFKVAMTWLMVVAENILLILLPLLIGYAIDGVLENSTAPLLAFAASLFGLVVVSVLRRFYDTRVYGDIRVKLAETVAHNLRGTDISAKNARLMMSRELVDFLENDLPALMTAGIQLVSIVIILATFHTYFALSVLAASCAMLLVYGCCHSTFKHLNGRLNDQTEKQVKILSGKPFAALSAHLEKLKKHEIALSDTEALVYGCIFSLLFVSVLGNLWLVNMLPSPSTGEVFSILTYSLEFVDTAIMLPVTLQVLSRLEEITQRLNRDESVFNDKEASYEV</sequence>
<gene>
    <name evidence="7" type="ORF">JF50_09230</name>
</gene>
<keyword evidence="2 5" id="KW-0812">Transmembrane</keyword>
<comment type="subcellular location">
    <subcellularLocation>
        <location evidence="1">Cell membrane</location>
        <topology evidence="1">Multi-pass membrane protein</topology>
    </subcellularLocation>
</comment>
<feature type="transmembrane region" description="Helical" evidence="5">
    <location>
        <begin position="213"/>
        <end position="233"/>
    </location>
</feature>
<evidence type="ECO:0000256" key="3">
    <source>
        <dbReference type="ARBA" id="ARBA00022989"/>
    </source>
</evidence>
<feature type="transmembrane region" description="Helical" evidence="5">
    <location>
        <begin position="57"/>
        <end position="76"/>
    </location>
</feature>
<feature type="domain" description="ABC transmembrane type-1" evidence="6">
    <location>
        <begin position="19"/>
        <end position="243"/>
    </location>
</feature>
<evidence type="ECO:0000256" key="5">
    <source>
        <dbReference type="SAM" id="Phobius"/>
    </source>
</evidence>
<evidence type="ECO:0000313" key="8">
    <source>
        <dbReference type="Proteomes" id="UP000031327"/>
    </source>
</evidence>
<dbReference type="OrthoDB" id="8443255at2"/>
<accession>A0A0C1QQN1</accession>
<dbReference type="AlphaFoldDB" id="A0A0C1QQN1"/>
<dbReference type="Pfam" id="PF13748">
    <property type="entry name" value="ABC_membrane_3"/>
    <property type="match status" value="1"/>
</dbReference>
<keyword evidence="3 5" id="KW-1133">Transmembrane helix</keyword>
<dbReference type="InterPro" id="IPR036640">
    <property type="entry name" value="ABC1_TM_sf"/>
</dbReference>
<proteinExistence type="predicted"/>
<evidence type="ECO:0000256" key="4">
    <source>
        <dbReference type="ARBA" id="ARBA00023136"/>
    </source>
</evidence>
<dbReference type="InterPro" id="IPR011527">
    <property type="entry name" value="ABC1_TM_dom"/>
</dbReference>
<evidence type="ECO:0000256" key="2">
    <source>
        <dbReference type="ARBA" id="ARBA00022692"/>
    </source>
</evidence>
<name>A0A0C1QQN1_9GAMM</name>
<dbReference type="SUPFAM" id="SSF90123">
    <property type="entry name" value="ABC transporter transmembrane region"/>
    <property type="match status" value="1"/>
</dbReference>
<feature type="transmembrane region" description="Helical" evidence="5">
    <location>
        <begin position="21"/>
        <end position="45"/>
    </location>
</feature>
<evidence type="ECO:0000259" key="6">
    <source>
        <dbReference type="Pfam" id="PF13748"/>
    </source>
</evidence>
<dbReference type="Gene3D" id="1.20.1560.10">
    <property type="entry name" value="ABC transporter type 1, transmembrane domain"/>
    <property type="match status" value="1"/>
</dbReference>
<dbReference type="GO" id="GO:0140359">
    <property type="term" value="F:ABC-type transporter activity"/>
    <property type="evidence" value="ECO:0007669"/>
    <property type="project" value="InterPro"/>
</dbReference>
<keyword evidence="4 5" id="KW-0472">Membrane</keyword>
<evidence type="ECO:0000256" key="1">
    <source>
        <dbReference type="ARBA" id="ARBA00004651"/>
    </source>
</evidence>
<comment type="caution">
    <text evidence="7">The sequence shown here is derived from an EMBL/GenBank/DDBJ whole genome shotgun (WGS) entry which is preliminary data.</text>
</comment>
<dbReference type="GO" id="GO:0005886">
    <property type="term" value="C:plasma membrane"/>
    <property type="evidence" value="ECO:0007669"/>
    <property type="project" value="UniProtKB-SubCell"/>
</dbReference>
<dbReference type="GO" id="GO:0005524">
    <property type="term" value="F:ATP binding"/>
    <property type="evidence" value="ECO:0007669"/>
    <property type="project" value="InterPro"/>
</dbReference>
<dbReference type="Proteomes" id="UP000031327">
    <property type="component" value="Unassembled WGS sequence"/>
</dbReference>